<name>A0A1V9FTE3_9BACT</name>
<gene>
    <name evidence="4" type="ORF">A4R26_18865</name>
</gene>
<dbReference type="InterPro" id="IPR027474">
    <property type="entry name" value="L-asparaginase_N"/>
</dbReference>
<dbReference type="PROSITE" id="PS51732">
    <property type="entry name" value="ASN_GLN_ASE_3"/>
    <property type="match status" value="1"/>
</dbReference>
<organism evidence="4 5">
    <name type="scientific">Niastella populi</name>
    <dbReference type="NCBI Taxonomy" id="550983"/>
    <lineage>
        <taxon>Bacteria</taxon>
        <taxon>Pseudomonadati</taxon>
        <taxon>Bacteroidota</taxon>
        <taxon>Chitinophagia</taxon>
        <taxon>Chitinophagales</taxon>
        <taxon>Chitinophagaceae</taxon>
        <taxon>Niastella</taxon>
    </lineage>
</organism>
<feature type="binding site" evidence="2">
    <location>
        <begin position="87"/>
        <end position="88"/>
    </location>
    <ligand>
        <name>substrate</name>
    </ligand>
</feature>
<accession>A0A1V9FTE3</accession>
<dbReference type="PIRSF" id="PIRSF500176">
    <property type="entry name" value="L_ASNase"/>
    <property type="match status" value="1"/>
</dbReference>
<dbReference type="SMART" id="SM00870">
    <property type="entry name" value="Asparaginase"/>
    <property type="match status" value="1"/>
</dbReference>
<dbReference type="PRINTS" id="PR00139">
    <property type="entry name" value="ASNGLNASE"/>
</dbReference>
<evidence type="ECO:0000313" key="4">
    <source>
        <dbReference type="EMBL" id="OQP61625.1"/>
    </source>
</evidence>
<dbReference type="SUPFAM" id="SSF53774">
    <property type="entry name" value="Glutaminase/Asparaginase"/>
    <property type="match status" value="1"/>
</dbReference>
<dbReference type="PANTHER" id="PTHR11707:SF28">
    <property type="entry name" value="60 KDA LYSOPHOSPHOLIPASE"/>
    <property type="match status" value="1"/>
</dbReference>
<dbReference type="AlphaFoldDB" id="A0A1V9FTE3"/>
<dbReference type="PIRSF" id="PIRSF001220">
    <property type="entry name" value="L-ASNase_gatD"/>
    <property type="match status" value="1"/>
</dbReference>
<protein>
    <submittedName>
        <fullName evidence="4">Asparaginase</fullName>
    </submittedName>
</protein>
<dbReference type="Proteomes" id="UP000192276">
    <property type="component" value="Unassembled WGS sequence"/>
</dbReference>
<evidence type="ECO:0000313" key="5">
    <source>
        <dbReference type="Proteomes" id="UP000192276"/>
    </source>
</evidence>
<dbReference type="STRING" id="550983.A4R26_18865"/>
<dbReference type="Pfam" id="PF00710">
    <property type="entry name" value="Asparaginase"/>
    <property type="match status" value="1"/>
</dbReference>
<evidence type="ECO:0000256" key="2">
    <source>
        <dbReference type="PIRSR" id="PIRSR001220-2"/>
    </source>
</evidence>
<dbReference type="InterPro" id="IPR006034">
    <property type="entry name" value="Asparaginase/glutaminase-like"/>
</dbReference>
<feature type="domain" description="L-asparaginase N-terminal" evidence="3">
    <location>
        <begin position="8"/>
        <end position="160"/>
    </location>
</feature>
<dbReference type="InterPro" id="IPR037152">
    <property type="entry name" value="L-asparaginase_N_sf"/>
</dbReference>
<proteinExistence type="predicted"/>
<dbReference type="InterPro" id="IPR036152">
    <property type="entry name" value="Asp/glu_Ase-like_sf"/>
</dbReference>
<reference evidence="5" key="1">
    <citation type="submission" date="2016-04" db="EMBL/GenBank/DDBJ databases">
        <authorList>
            <person name="Chen L."/>
            <person name="Zhuang W."/>
            <person name="Wang G."/>
        </authorList>
    </citation>
    <scope>NUCLEOTIDE SEQUENCE [LARGE SCALE GENOMIC DNA]</scope>
    <source>
        <strain evidence="5">208</strain>
    </source>
</reference>
<evidence type="ECO:0000256" key="1">
    <source>
        <dbReference type="PIRSR" id="PIRSR001220-1"/>
    </source>
</evidence>
<comment type="caution">
    <text evidence="4">The sequence shown here is derived from an EMBL/GenBank/DDBJ whole genome shotgun (WGS) entry which is preliminary data.</text>
</comment>
<keyword evidence="5" id="KW-1185">Reference proteome</keyword>
<dbReference type="Gene3D" id="3.40.50.1170">
    <property type="entry name" value="L-asparaginase, N-terminal domain"/>
    <property type="match status" value="1"/>
</dbReference>
<dbReference type="PANTHER" id="PTHR11707">
    <property type="entry name" value="L-ASPARAGINASE"/>
    <property type="match status" value="1"/>
</dbReference>
<feature type="active site" description="O-isoaspartyl threonine intermediate" evidence="1">
    <location>
        <position position="16"/>
    </location>
</feature>
<dbReference type="GO" id="GO:0004067">
    <property type="term" value="F:asparaginase activity"/>
    <property type="evidence" value="ECO:0007669"/>
    <property type="project" value="UniProtKB-UniRule"/>
</dbReference>
<dbReference type="EMBL" id="LWBP01000134">
    <property type="protein sequence ID" value="OQP61625.1"/>
    <property type="molecule type" value="Genomic_DNA"/>
</dbReference>
<feature type="binding site" evidence="2">
    <location>
        <position position="58"/>
    </location>
    <ligand>
        <name>substrate</name>
    </ligand>
</feature>
<evidence type="ECO:0000259" key="3">
    <source>
        <dbReference type="Pfam" id="PF00710"/>
    </source>
</evidence>
<sequence>MKYCTMAIRIFITGGTFDKEYNELNGELYFKDTHMQELLSLGRSRLPVNIKTLMMIDSLEMTADHRNYIADECEQCEEEKIVITHGTDTMAETARVLANQVSGKTIVLTGAMIPIKFGSSDGLFNLGSALAFVQSLPPGVYVAMNGRYFNWDNVRKNRQTGIFEELKSVSTSAE</sequence>